<dbReference type="EMBL" id="CAKOAT010572931">
    <property type="protein sequence ID" value="CAH8383039.1"/>
    <property type="molecule type" value="Genomic_DNA"/>
</dbReference>
<protein>
    <recommendedName>
        <fullName evidence="1">Replication protein A 70 kDa DNA-binding subunit B/D first OB fold domain-containing protein</fullName>
    </recommendedName>
</protein>
<feature type="domain" description="Replication protein A 70 kDa DNA-binding subunit B/D first OB fold" evidence="1">
    <location>
        <begin position="19"/>
        <end position="109"/>
    </location>
</feature>
<dbReference type="PANTHER" id="PTHR47165">
    <property type="entry name" value="OS03G0429900 PROTEIN"/>
    <property type="match status" value="1"/>
</dbReference>
<dbReference type="InterPro" id="IPR012340">
    <property type="entry name" value="NA-bd_OB-fold"/>
</dbReference>
<dbReference type="PANTHER" id="PTHR47165:SF4">
    <property type="entry name" value="OS03G0429900 PROTEIN"/>
    <property type="match status" value="1"/>
</dbReference>
<reference evidence="2 3" key="1">
    <citation type="submission" date="2022-03" db="EMBL/GenBank/DDBJ databases">
        <authorList>
            <person name="Macdonald S."/>
            <person name="Ahmed S."/>
            <person name="Newling K."/>
        </authorList>
    </citation>
    <scope>NUCLEOTIDE SEQUENCE [LARGE SCALE GENOMIC DNA]</scope>
</reference>
<evidence type="ECO:0000313" key="3">
    <source>
        <dbReference type="Proteomes" id="UP001642260"/>
    </source>
</evidence>
<dbReference type="InterPro" id="IPR003871">
    <property type="entry name" value="RFA1B/D_OB_1st"/>
</dbReference>
<dbReference type="Gene3D" id="2.40.50.140">
    <property type="entry name" value="Nucleic acid-binding proteins"/>
    <property type="match status" value="1"/>
</dbReference>
<organism evidence="2 3">
    <name type="scientific">Eruca vesicaria subsp. sativa</name>
    <name type="common">Garden rocket</name>
    <name type="synonym">Eruca sativa</name>
    <dbReference type="NCBI Taxonomy" id="29727"/>
    <lineage>
        <taxon>Eukaryota</taxon>
        <taxon>Viridiplantae</taxon>
        <taxon>Streptophyta</taxon>
        <taxon>Embryophyta</taxon>
        <taxon>Tracheophyta</taxon>
        <taxon>Spermatophyta</taxon>
        <taxon>Magnoliopsida</taxon>
        <taxon>eudicotyledons</taxon>
        <taxon>Gunneridae</taxon>
        <taxon>Pentapetalae</taxon>
        <taxon>rosids</taxon>
        <taxon>malvids</taxon>
        <taxon>Brassicales</taxon>
        <taxon>Brassicaceae</taxon>
        <taxon>Brassiceae</taxon>
        <taxon>Eruca</taxon>
    </lineage>
</organism>
<name>A0ABC8LHX0_ERUVS</name>
<dbReference type="Proteomes" id="UP001642260">
    <property type="component" value="Unassembled WGS sequence"/>
</dbReference>
<dbReference type="AlphaFoldDB" id="A0ABC8LHX0"/>
<proteinExistence type="predicted"/>
<accession>A0ABC8LHX0</accession>
<keyword evidence="3" id="KW-1185">Reference proteome</keyword>
<comment type="caution">
    <text evidence="2">The sequence shown here is derived from an EMBL/GenBank/DDBJ whole genome shotgun (WGS) entry which is preliminary data.</text>
</comment>
<evidence type="ECO:0000259" key="1">
    <source>
        <dbReference type="Pfam" id="PF02721"/>
    </source>
</evidence>
<sequence length="124" mass="14499">MVIYSILFVDLKVRRCSNTTEVHLLKFWEARNVKKGGELMSLDMLFIEENSTVIQGSVNVNRQFMFMQRLSERSVYKLTGFDVTRSNPNFRMLDSPFSIRFNNGTSLVKKTTFISTYLLNFSDF</sequence>
<dbReference type="Pfam" id="PF02721">
    <property type="entry name" value="DUF223"/>
    <property type="match status" value="1"/>
</dbReference>
<evidence type="ECO:0000313" key="2">
    <source>
        <dbReference type="EMBL" id="CAH8383039.1"/>
    </source>
</evidence>
<gene>
    <name evidence="2" type="ORF">ERUC_LOCUS35522</name>
</gene>